<comment type="caution">
    <text evidence="2">The sequence shown here is derived from an EMBL/GenBank/DDBJ whole genome shotgun (WGS) entry which is preliminary data.</text>
</comment>
<accession>A0ABV8U4X4</accession>
<keyword evidence="1" id="KW-0472">Membrane</keyword>
<reference evidence="3" key="1">
    <citation type="journal article" date="2019" name="Int. J. Syst. Evol. Microbiol.">
        <title>The Global Catalogue of Microorganisms (GCM) 10K type strain sequencing project: providing services to taxonomists for standard genome sequencing and annotation.</title>
        <authorList>
            <consortium name="The Broad Institute Genomics Platform"/>
            <consortium name="The Broad Institute Genome Sequencing Center for Infectious Disease"/>
            <person name="Wu L."/>
            <person name="Ma J."/>
        </authorList>
    </citation>
    <scope>NUCLEOTIDE SEQUENCE [LARGE SCALE GENOMIC DNA]</scope>
    <source>
        <strain evidence="3">IBRC-M 10908</strain>
    </source>
</reference>
<evidence type="ECO:0000313" key="2">
    <source>
        <dbReference type="EMBL" id="MFC4338067.1"/>
    </source>
</evidence>
<keyword evidence="3" id="KW-1185">Reference proteome</keyword>
<feature type="transmembrane region" description="Helical" evidence="1">
    <location>
        <begin position="100"/>
        <end position="121"/>
    </location>
</feature>
<keyword evidence="1" id="KW-0812">Transmembrane</keyword>
<evidence type="ECO:0000256" key="1">
    <source>
        <dbReference type="SAM" id="Phobius"/>
    </source>
</evidence>
<feature type="transmembrane region" description="Helical" evidence="1">
    <location>
        <begin position="12"/>
        <end position="33"/>
    </location>
</feature>
<sequence length="138" mass="14857">MSGQPAEISDLFKIASFSTVAFVVGLVMVVLVWKGNPKVVAYVKKGYARFPLPSAFTSKMHRSILVVCLVFGFLAVPMDIALIAAVFGGDMTTIADMLSLYLRVYIFGILLPGILLLAPIVTLTGKPAFLVPPAERPK</sequence>
<keyword evidence="1" id="KW-1133">Transmembrane helix</keyword>
<organism evidence="2 3">
    <name type="scientific">Salininema proteolyticum</name>
    <dbReference type="NCBI Taxonomy" id="1607685"/>
    <lineage>
        <taxon>Bacteria</taxon>
        <taxon>Bacillati</taxon>
        <taxon>Actinomycetota</taxon>
        <taxon>Actinomycetes</taxon>
        <taxon>Glycomycetales</taxon>
        <taxon>Glycomycetaceae</taxon>
        <taxon>Salininema</taxon>
    </lineage>
</organism>
<gene>
    <name evidence="2" type="ORF">ACFPET_23010</name>
</gene>
<proteinExistence type="predicted"/>
<dbReference type="RefSeq" id="WP_380625729.1">
    <property type="nucleotide sequence ID" value="NZ_JBHSDK010000061.1"/>
</dbReference>
<evidence type="ECO:0000313" key="3">
    <source>
        <dbReference type="Proteomes" id="UP001595823"/>
    </source>
</evidence>
<protein>
    <submittedName>
        <fullName evidence="2">Uncharacterized protein</fullName>
    </submittedName>
</protein>
<feature type="transmembrane region" description="Helical" evidence="1">
    <location>
        <begin position="64"/>
        <end position="88"/>
    </location>
</feature>
<dbReference type="EMBL" id="JBHSDK010000061">
    <property type="protein sequence ID" value="MFC4338067.1"/>
    <property type="molecule type" value="Genomic_DNA"/>
</dbReference>
<dbReference type="Proteomes" id="UP001595823">
    <property type="component" value="Unassembled WGS sequence"/>
</dbReference>
<name>A0ABV8U4X4_9ACTN</name>